<dbReference type="GO" id="GO:0005634">
    <property type="term" value="C:nucleus"/>
    <property type="evidence" value="ECO:0007669"/>
    <property type="project" value="UniProtKB-SubCell"/>
</dbReference>
<feature type="domain" description="C2H2-type" evidence="13">
    <location>
        <begin position="61"/>
        <end position="88"/>
    </location>
</feature>
<evidence type="ECO:0000313" key="14">
    <source>
        <dbReference type="EMBL" id="KAI1695096.1"/>
    </source>
</evidence>
<feature type="domain" description="C2H2-type" evidence="13">
    <location>
        <begin position="33"/>
        <end position="60"/>
    </location>
</feature>
<organism evidence="14 15">
    <name type="scientific">Ditylenchus destructor</name>
    <dbReference type="NCBI Taxonomy" id="166010"/>
    <lineage>
        <taxon>Eukaryota</taxon>
        <taxon>Metazoa</taxon>
        <taxon>Ecdysozoa</taxon>
        <taxon>Nematoda</taxon>
        <taxon>Chromadorea</taxon>
        <taxon>Rhabditida</taxon>
        <taxon>Tylenchina</taxon>
        <taxon>Tylenchomorpha</taxon>
        <taxon>Sphaerularioidea</taxon>
        <taxon>Anguinidae</taxon>
        <taxon>Anguininae</taxon>
        <taxon>Ditylenchus</taxon>
    </lineage>
</organism>
<evidence type="ECO:0000256" key="1">
    <source>
        <dbReference type="ARBA" id="ARBA00004123"/>
    </source>
</evidence>
<feature type="domain" description="C2H2-type" evidence="13">
    <location>
        <begin position="5"/>
        <end position="32"/>
    </location>
</feature>
<evidence type="ECO:0000256" key="4">
    <source>
        <dbReference type="ARBA" id="ARBA00022737"/>
    </source>
</evidence>
<evidence type="ECO:0000256" key="7">
    <source>
        <dbReference type="ARBA" id="ARBA00023015"/>
    </source>
</evidence>
<keyword evidence="15" id="KW-1185">Reference proteome</keyword>
<dbReference type="InterPro" id="IPR036236">
    <property type="entry name" value="Znf_C2H2_sf"/>
</dbReference>
<feature type="compositionally biased region" description="Polar residues" evidence="12">
    <location>
        <begin position="308"/>
        <end position="331"/>
    </location>
</feature>
<dbReference type="PROSITE" id="PS00028">
    <property type="entry name" value="ZINC_FINGER_C2H2_1"/>
    <property type="match status" value="2"/>
</dbReference>
<evidence type="ECO:0000256" key="6">
    <source>
        <dbReference type="ARBA" id="ARBA00022833"/>
    </source>
</evidence>
<dbReference type="GO" id="GO:0003700">
    <property type="term" value="F:DNA-binding transcription factor activity"/>
    <property type="evidence" value="ECO:0007669"/>
    <property type="project" value="TreeGrafter"/>
</dbReference>
<dbReference type="Pfam" id="PF00096">
    <property type="entry name" value="zf-C2H2"/>
    <property type="match status" value="4"/>
</dbReference>
<evidence type="ECO:0000256" key="3">
    <source>
        <dbReference type="ARBA" id="ARBA00022723"/>
    </source>
</evidence>
<name>A0AAD4MJT7_9BILA</name>
<evidence type="ECO:0000256" key="11">
    <source>
        <dbReference type="PROSITE-ProRule" id="PRU00042"/>
    </source>
</evidence>
<feature type="domain" description="C2H2-type" evidence="13">
    <location>
        <begin position="117"/>
        <end position="144"/>
    </location>
</feature>
<keyword evidence="5 11" id="KW-0863">Zinc-finger</keyword>
<accession>A0AAD4MJT7</accession>
<dbReference type="FunFam" id="3.30.160.60:FF:002452">
    <property type="entry name" value="zinc finger protein 142 isoform X4"/>
    <property type="match status" value="2"/>
</dbReference>
<dbReference type="SUPFAM" id="SSF57667">
    <property type="entry name" value="beta-beta-alpha zinc fingers"/>
    <property type="match status" value="4"/>
</dbReference>
<dbReference type="InterPro" id="IPR050589">
    <property type="entry name" value="Ikaros_C2H2-ZF"/>
</dbReference>
<dbReference type="GO" id="GO:0000122">
    <property type="term" value="P:negative regulation of transcription by RNA polymerase II"/>
    <property type="evidence" value="ECO:0007669"/>
    <property type="project" value="UniProtKB-ARBA"/>
</dbReference>
<protein>
    <submittedName>
        <fullName evidence="14">C2H2-type zinc-finger domain-containing protein</fullName>
    </submittedName>
</protein>
<gene>
    <name evidence="14" type="ORF">DdX_19768</name>
</gene>
<dbReference type="EMBL" id="JAKKPZ010000442">
    <property type="protein sequence ID" value="KAI1695096.1"/>
    <property type="molecule type" value="Genomic_DNA"/>
</dbReference>
<comment type="caution">
    <text evidence="14">The sequence shown here is derived from an EMBL/GenBank/DDBJ whole genome shotgun (WGS) entry which is preliminary data.</text>
</comment>
<evidence type="ECO:0000256" key="12">
    <source>
        <dbReference type="SAM" id="MobiDB-lite"/>
    </source>
</evidence>
<dbReference type="PROSITE" id="PS50157">
    <property type="entry name" value="ZINC_FINGER_C2H2_2"/>
    <property type="match status" value="6"/>
</dbReference>
<keyword evidence="9" id="KW-0804">Transcription</keyword>
<comment type="subcellular location">
    <subcellularLocation>
        <location evidence="1">Nucleus</location>
    </subcellularLocation>
</comment>
<keyword evidence="4" id="KW-0677">Repeat</keyword>
<evidence type="ECO:0000256" key="10">
    <source>
        <dbReference type="ARBA" id="ARBA00023242"/>
    </source>
</evidence>
<dbReference type="FunFam" id="3.30.160.60:FF:001370">
    <property type="entry name" value="Zinc finger protein"/>
    <property type="match status" value="1"/>
</dbReference>
<dbReference type="InterPro" id="IPR013087">
    <property type="entry name" value="Znf_C2H2_type"/>
</dbReference>
<feature type="domain" description="C2H2-type" evidence="13">
    <location>
        <begin position="89"/>
        <end position="116"/>
    </location>
</feature>
<evidence type="ECO:0000259" key="13">
    <source>
        <dbReference type="PROSITE" id="PS50157"/>
    </source>
</evidence>
<reference evidence="14" key="1">
    <citation type="submission" date="2022-01" db="EMBL/GenBank/DDBJ databases">
        <title>Genome Sequence Resource for Two Populations of Ditylenchus destructor, the Migratory Endoparasitic Phytonematode.</title>
        <authorList>
            <person name="Zhang H."/>
            <person name="Lin R."/>
            <person name="Xie B."/>
        </authorList>
    </citation>
    <scope>NUCLEOTIDE SEQUENCE</scope>
    <source>
        <strain evidence="14">BazhouSP</strain>
    </source>
</reference>
<comment type="similarity">
    <text evidence="2">Belongs to the krueppel C2H2-type zinc-finger protein family.</text>
</comment>
<dbReference type="Gene3D" id="3.30.160.60">
    <property type="entry name" value="Classic Zinc Finger"/>
    <property type="match status" value="6"/>
</dbReference>
<evidence type="ECO:0000256" key="2">
    <source>
        <dbReference type="ARBA" id="ARBA00006991"/>
    </source>
</evidence>
<evidence type="ECO:0000256" key="8">
    <source>
        <dbReference type="ARBA" id="ARBA00023125"/>
    </source>
</evidence>
<feature type="region of interest" description="Disordered" evidence="12">
    <location>
        <begin position="308"/>
        <end position="337"/>
    </location>
</feature>
<dbReference type="PANTHER" id="PTHR24404:SF111">
    <property type="entry name" value="GASTRULA ZINC FINGER PROTEIN XLCGF49.1-LIKE-RELATED"/>
    <property type="match status" value="1"/>
</dbReference>
<keyword evidence="6" id="KW-0862">Zinc</keyword>
<evidence type="ECO:0000256" key="5">
    <source>
        <dbReference type="ARBA" id="ARBA00022771"/>
    </source>
</evidence>
<dbReference type="GO" id="GO:0000978">
    <property type="term" value="F:RNA polymerase II cis-regulatory region sequence-specific DNA binding"/>
    <property type="evidence" value="ECO:0007669"/>
    <property type="project" value="TreeGrafter"/>
</dbReference>
<dbReference type="GO" id="GO:0008270">
    <property type="term" value="F:zinc ion binding"/>
    <property type="evidence" value="ECO:0007669"/>
    <property type="project" value="UniProtKB-KW"/>
</dbReference>
<sequence>MEKPRKCSYCSYGSTNDSALKLHMLTHTGEKPYECDQCPYASNHAGSLKLHMRTHTGEKPYKCSQCPYSSIYSNSLKSHMRSHTGNKRFKCNQCSYTSDQAYSLKLHIPVHTDGKSYKCSQCPYSAMQPSTLRVHMRMHTGELLECNQCTYACTQKESLLKHMELHTGEYQALDALSAQTNAPYIEQPHTEQLMISSSMKATLVCVKCGQCDFRTIDDLETHIVLKHFRGIDALYKCLYLNCWALFPTEAARLKHARDVHLKAMSEVPMGILPQNQDKKFVSLRLAIQQCLNESVNVSFSNNSLTNNGSAMSKSPANANTSHFPISSTDSNVHTKKKCCDPRAPPVIKEENSVDPYENVKNVGKIENLNASVIKEEQT</sequence>
<dbReference type="PANTHER" id="PTHR24404">
    <property type="entry name" value="ZINC FINGER PROTEIN"/>
    <property type="match status" value="1"/>
</dbReference>
<dbReference type="Pfam" id="PF13909">
    <property type="entry name" value="zf-H2C2_5"/>
    <property type="match status" value="1"/>
</dbReference>
<dbReference type="SMART" id="SM00355">
    <property type="entry name" value="ZnF_C2H2"/>
    <property type="match status" value="8"/>
</dbReference>
<dbReference type="FunFam" id="3.30.160.60:FF:000446">
    <property type="entry name" value="Zinc finger protein"/>
    <property type="match status" value="1"/>
</dbReference>
<keyword evidence="3" id="KW-0479">Metal-binding</keyword>
<keyword evidence="8" id="KW-0238">DNA-binding</keyword>
<keyword evidence="10" id="KW-0539">Nucleus</keyword>
<keyword evidence="7" id="KW-0805">Transcription regulation</keyword>
<proteinExistence type="inferred from homology"/>
<dbReference type="AlphaFoldDB" id="A0AAD4MJT7"/>
<evidence type="ECO:0000256" key="9">
    <source>
        <dbReference type="ARBA" id="ARBA00023163"/>
    </source>
</evidence>
<evidence type="ECO:0000313" key="15">
    <source>
        <dbReference type="Proteomes" id="UP001201812"/>
    </source>
</evidence>
<dbReference type="Proteomes" id="UP001201812">
    <property type="component" value="Unassembled WGS sequence"/>
</dbReference>
<feature type="domain" description="C2H2-type" evidence="13">
    <location>
        <begin position="144"/>
        <end position="171"/>
    </location>
</feature>